<feature type="domain" description="Glucose-methanol-choline oxidoreductase N-terminal" evidence="6">
    <location>
        <begin position="132"/>
        <end position="155"/>
    </location>
</feature>
<name>A0A291P0Z2_HELAU</name>
<reference evidence="7" key="2">
    <citation type="submission" date="2017-08" db="EMBL/GenBank/DDBJ databases">
        <authorList>
            <person name="de Groot N.N."/>
        </authorList>
    </citation>
    <scope>NUCLEOTIDE SEQUENCE</scope>
</reference>
<evidence type="ECO:0000256" key="4">
    <source>
        <dbReference type="RuleBase" id="RU003968"/>
    </source>
</evidence>
<comment type="cofactor">
    <cofactor evidence="3">
        <name>FAD</name>
        <dbReference type="ChEBI" id="CHEBI:57692"/>
    </cofactor>
</comment>
<keyword evidence="3 4" id="KW-0274">FAD</keyword>
<dbReference type="SUPFAM" id="SSF51905">
    <property type="entry name" value="FAD/NAD(P)-binding domain"/>
    <property type="match status" value="1"/>
</dbReference>
<evidence type="ECO:0000256" key="3">
    <source>
        <dbReference type="PIRSR" id="PIRSR000137-2"/>
    </source>
</evidence>
<organism evidence="7">
    <name type="scientific">Helicoverpa assulta</name>
    <name type="common">Oriental tobacco budworm</name>
    <name type="synonym">Heliothis assulta</name>
    <dbReference type="NCBI Taxonomy" id="52344"/>
    <lineage>
        <taxon>Eukaryota</taxon>
        <taxon>Metazoa</taxon>
        <taxon>Ecdysozoa</taxon>
        <taxon>Arthropoda</taxon>
        <taxon>Hexapoda</taxon>
        <taxon>Insecta</taxon>
        <taxon>Pterygota</taxon>
        <taxon>Neoptera</taxon>
        <taxon>Endopterygota</taxon>
        <taxon>Lepidoptera</taxon>
        <taxon>Glossata</taxon>
        <taxon>Ditrysia</taxon>
        <taxon>Noctuoidea</taxon>
        <taxon>Noctuidae</taxon>
        <taxon>Heliothinae</taxon>
        <taxon>Helicoverpa</taxon>
    </lineage>
</organism>
<evidence type="ECO:0000313" key="7">
    <source>
        <dbReference type="EMBL" id="ATJ44529.1"/>
    </source>
</evidence>
<feature type="active site" description="Proton donor" evidence="2">
    <location>
        <position position="553"/>
    </location>
</feature>
<dbReference type="Gene3D" id="3.50.50.60">
    <property type="entry name" value="FAD/NAD(P)-binding domain"/>
    <property type="match status" value="1"/>
</dbReference>
<evidence type="ECO:0000259" key="6">
    <source>
        <dbReference type="PROSITE" id="PS00623"/>
    </source>
</evidence>
<reference evidence="7" key="1">
    <citation type="journal article" date="2017" name="Insect Biochem. Mol. Biol.">
        <title>Expressional divergences of two desaturase genes determine the opposite ratios of two sex pheromone components in Helicoverpa armigera and Helicoverpa assulta.</title>
        <authorList>
            <person name="Li R.T."/>
            <person name="Ning C."/>
            <person name="Huang L.Q."/>
            <person name="Dong J.F."/>
            <person name="Li X."/>
            <person name="Wang C.Z."/>
        </authorList>
    </citation>
    <scope>NUCLEOTIDE SEQUENCE</scope>
</reference>
<dbReference type="PANTHER" id="PTHR11552:SF216">
    <property type="entry name" value="GLUCOSE-METHANOL-CHOLINE OXIDOREDUCTASE N-TERMINAL DOMAIN-CONTAINING PROTEIN"/>
    <property type="match status" value="1"/>
</dbReference>
<sequence>MRWFFYLVCVTVVNATFDSRRFLDYWTDLFRPLPRNPREGFIPDYTPENQEEFDFIVIGAGSAGAVIANRLTEVPQWKVLLIESGGNENFFSDIPIFASFLSLTPMNWGYISMPEPRACRDLRGKVCFLPRGRVLGGSSVLNFLIYQRGHPEDYNDWARMGNEGWSYDQILPYFKKSENIGIKELQNSSYHGVGGYLDIQYSPYHSPLEKPFRQAGEELGYKWRDPNGEKLIGFSKPQATMRKGRRCSSSKAFLEPIRFRPNLKVTKFSTASKILIDPHTKTAYGVEFTKRNISIQVRARREVVSSAGSIGSAQLLMVSGVGPKDHLQEFGINTIADLPVGYNLQDHVTFSGNAFIVNQTGMTMNDLSAASPFVAAAYMSGQGPLTLPGGAAGLAFVHTKFSRDQDFTRPDIELVMGAGSLAGDAVGILRSLLGVTDEWYWKVYSSLPFGARQRTFSINPVLIRPNSVGRLMLRSPNFADHPKIHLNYFADLNDLRTMVAGVRMVEKVIGTKAFQRFGTKLHTTPFPGCESFVFDSDEYWECAIMQTSITLDHQVGTCKMAPEGDPTGVVSPRLQVHGIRGLRVADASIMPRIPAAHTHAAVLMIAEKAADLIKEDWKIPISKN</sequence>
<dbReference type="Gene3D" id="3.30.560.10">
    <property type="entry name" value="Glucose Oxidase, domain 3"/>
    <property type="match status" value="1"/>
</dbReference>
<dbReference type="InterPro" id="IPR000172">
    <property type="entry name" value="GMC_OxRdtase_N"/>
</dbReference>
<feature type="signal peptide" evidence="5">
    <location>
        <begin position="1"/>
        <end position="15"/>
    </location>
</feature>
<dbReference type="InterPro" id="IPR012132">
    <property type="entry name" value="GMC_OxRdtase"/>
</dbReference>
<dbReference type="Pfam" id="PF00732">
    <property type="entry name" value="GMC_oxred_N"/>
    <property type="match status" value="1"/>
</dbReference>
<dbReference type="GO" id="GO:0016614">
    <property type="term" value="F:oxidoreductase activity, acting on CH-OH group of donors"/>
    <property type="evidence" value="ECO:0007669"/>
    <property type="project" value="InterPro"/>
</dbReference>
<comment type="similarity">
    <text evidence="1 4">Belongs to the GMC oxidoreductase family.</text>
</comment>
<dbReference type="EMBL" id="MF687603">
    <property type="protein sequence ID" value="ATJ44529.1"/>
    <property type="molecule type" value="mRNA"/>
</dbReference>
<dbReference type="Pfam" id="PF05199">
    <property type="entry name" value="GMC_oxred_C"/>
    <property type="match status" value="1"/>
</dbReference>
<feature type="active site" description="Proton acceptor" evidence="2">
    <location>
        <position position="597"/>
    </location>
</feature>
<evidence type="ECO:0000256" key="1">
    <source>
        <dbReference type="ARBA" id="ARBA00010790"/>
    </source>
</evidence>
<dbReference type="SUPFAM" id="SSF54373">
    <property type="entry name" value="FAD-linked reductases, C-terminal domain"/>
    <property type="match status" value="1"/>
</dbReference>
<accession>A0A291P0Z2</accession>
<dbReference type="PROSITE" id="PS00623">
    <property type="entry name" value="GMC_OXRED_1"/>
    <property type="match status" value="1"/>
</dbReference>
<dbReference type="InterPro" id="IPR036188">
    <property type="entry name" value="FAD/NAD-bd_sf"/>
</dbReference>
<evidence type="ECO:0000256" key="2">
    <source>
        <dbReference type="PIRSR" id="PIRSR000137-1"/>
    </source>
</evidence>
<keyword evidence="4" id="KW-0285">Flavoprotein</keyword>
<dbReference type="GO" id="GO:0050660">
    <property type="term" value="F:flavin adenine dinucleotide binding"/>
    <property type="evidence" value="ECO:0007669"/>
    <property type="project" value="InterPro"/>
</dbReference>
<proteinExistence type="evidence at transcript level"/>
<feature type="chain" id="PRO_5013104168" evidence="5">
    <location>
        <begin position="16"/>
        <end position="624"/>
    </location>
</feature>
<dbReference type="InterPro" id="IPR007867">
    <property type="entry name" value="GMC_OxRtase_C"/>
</dbReference>
<dbReference type="AlphaFoldDB" id="A0A291P0Z2"/>
<keyword evidence="5" id="KW-0732">Signal</keyword>
<dbReference type="PANTHER" id="PTHR11552">
    <property type="entry name" value="GLUCOSE-METHANOL-CHOLINE GMC OXIDOREDUCTASE"/>
    <property type="match status" value="1"/>
</dbReference>
<feature type="binding site" evidence="3">
    <location>
        <position position="134"/>
    </location>
    <ligand>
        <name>FAD</name>
        <dbReference type="ChEBI" id="CHEBI:57692"/>
    </ligand>
</feature>
<evidence type="ECO:0000256" key="5">
    <source>
        <dbReference type="SAM" id="SignalP"/>
    </source>
</evidence>
<dbReference type="PIRSF" id="PIRSF000137">
    <property type="entry name" value="Alcohol_oxidase"/>
    <property type="match status" value="1"/>
</dbReference>
<protein>
    <submittedName>
        <fullName evidence="7">Alcohol oxidase 2</fullName>
    </submittedName>
</protein>